<feature type="chain" id="PRO_5007541936" evidence="1">
    <location>
        <begin position="23"/>
        <end position="110"/>
    </location>
</feature>
<feature type="signal peptide" evidence="1">
    <location>
        <begin position="1"/>
        <end position="22"/>
    </location>
</feature>
<dbReference type="AlphaFoldDB" id="A0A147BBW0"/>
<sequence>MKLSTAACSSTLLFLFKSYVTAKISLLQRLLCRGVDYLGFSRWAFFRGCPQYLKNLPRRKEGNAWHAEPVQRACLSRIQSLHKALQKLFDPGSQCLSSIRSGSFFFCVCV</sequence>
<dbReference type="EMBL" id="GEGO01007151">
    <property type="protein sequence ID" value="JAR88253.1"/>
    <property type="molecule type" value="Transcribed_RNA"/>
</dbReference>
<accession>A0A147BBW0</accession>
<evidence type="ECO:0000256" key="1">
    <source>
        <dbReference type="SAM" id="SignalP"/>
    </source>
</evidence>
<protein>
    <submittedName>
        <fullName evidence="2">Putative secreted protein</fullName>
    </submittedName>
</protein>
<keyword evidence="1" id="KW-0732">Signal</keyword>
<name>A0A147BBW0_IXORI</name>
<evidence type="ECO:0000313" key="2">
    <source>
        <dbReference type="EMBL" id="JAR88253.1"/>
    </source>
</evidence>
<organism evidence="2">
    <name type="scientific">Ixodes ricinus</name>
    <name type="common">Common tick</name>
    <name type="synonym">Acarus ricinus</name>
    <dbReference type="NCBI Taxonomy" id="34613"/>
    <lineage>
        <taxon>Eukaryota</taxon>
        <taxon>Metazoa</taxon>
        <taxon>Ecdysozoa</taxon>
        <taxon>Arthropoda</taxon>
        <taxon>Chelicerata</taxon>
        <taxon>Arachnida</taxon>
        <taxon>Acari</taxon>
        <taxon>Parasitiformes</taxon>
        <taxon>Ixodida</taxon>
        <taxon>Ixodoidea</taxon>
        <taxon>Ixodidae</taxon>
        <taxon>Ixodinae</taxon>
        <taxon>Ixodes</taxon>
    </lineage>
</organism>
<proteinExistence type="predicted"/>
<reference evidence="2" key="1">
    <citation type="journal article" date="2018" name="PLoS Negl. Trop. Dis.">
        <title>Sialome diversity of ticks revealed by RNAseq of single tick salivary glands.</title>
        <authorList>
            <person name="Perner J."/>
            <person name="Kropackova S."/>
            <person name="Kopacek P."/>
            <person name="Ribeiro J.M."/>
        </authorList>
    </citation>
    <scope>NUCLEOTIDE SEQUENCE</scope>
    <source>
        <strain evidence="2">Siblings of single egg batch collected in Ceske Budejovice</strain>
        <tissue evidence="2">Salivary glands</tissue>
    </source>
</reference>